<feature type="region of interest" description="Disordered" evidence="1">
    <location>
        <begin position="701"/>
        <end position="729"/>
    </location>
</feature>
<dbReference type="OrthoDB" id="5419928at2759"/>
<feature type="domain" description="2EXR" evidence="2">
    <location>
        <begin position="324"/>
        <end position="405"/>
    </location>
</feature>
<feature type="compositionally biased region" description="Polar residues" evidence="1">
    <location>
        <begin position="191"/>
        <end position="205"/>
    </location>
</feature>
<dbReference type="EMBL" id="KI911178">
    <property type="protein sequence ID" value="ETR97083.1"/>
    <property type="molecule type" value="Genomic_DNA"/>
</dbReference>
<dbReference type="KEGG" id="trr:M419DRAFT_143281"/>
<proteinExistence type="predicted"/>
<sequence>MNAFAGDEPTITVPAVLMEFFSANEPTPQTSQSQAAAYKALIADGGRPSHPLGLLERTTSSPNRYRDILTFWQDQPEESQVFHKQLSRWQEFRTHQRAFRSLGHFNQYVLDLRERLDRHGFELPNGYRIAPHGLCFDVQKQSKVATWIEYINYEFSRREEYEKWLEIRRPDYDAALAQLVGAQVLKPSEQLQTPTSDICHSSSLEVTRGEEERQRASEDREDAENRLECIDPLGQTQTPQQMDEEAMLGSKAINDRDTIMFELRRKTHAYRFAMDRTQRHGLLLRWAMDQMPLIEEEVRQMERRDAAFRAISSHQRQKQQAETFPQFQRLPPEIRQRIWEEMLPKSPSVHFFDVLYCESQEQIATSWSGDDFRVCATRKRDSGYLSVYSLLATCRESRSIVERYYIRRRRGVRCPLSGDAINFSDRPPDFRTFDWIPSNDLLVMCFPPVAVAQLPTQNAFTLTPGPNQAARRLGVMIPKALMSRSSLDPLDDIEIDDSAAELALLPEFIDHLHGPILGPQMDAATRGIWKLYLMVEGWSTNHIQMQLTAKVNSKKPVADWADDTIYWRSPTAERGEGMLSWRTISEPLPVPELPLGGFYNMVQHDPVFFDTHFNLNSQMMIQQPSPEYGGARQLYWLGSRRPALGTLHPDDFVDERSGQKLHDFMQVLDVQCRAQEWHHNFGGIEALGWLEPASRRSLSAAEVREMRRTSKTGKRSRALRRVKREQWDD</sequence>
<dbReference type="Pfam" id="PF20150">
    <property type="entry name" value="2EXR"/>
    <property type="match status" value="1"/>
</dbReference>
<organism evidence="3 4">
    <name type="scientific">Hypocrea jecorina (strain ATCC 56765 / BCRC 32924 / NRRL 11460 / Rut C-30)</name>
    <name type="common">Trichoderma reesei</name>
    <dbReference type="NCBI Taxonomy" id="1344414"/>
    <lineage>
        <taxon>Eukaryota</taxon>
        <taxon>Fungi</taxon>
        <taxon>Dikarya</taxon>
        <taxon>Ascomycota</taxon>
        <taxon>Pezizomycotina</taxon>
        <taxon>Sordariomycetes</taxon>
        <taxon>Hypocreomycetidae</taxon>
        <taxon>Hypocreales</taxon>
        <taxon>Hypocreaceae</taxon>
        <taxon>Trichoderma</taxon>
    </lineage>
</organism>
<dbReference type="InterPro" id="IPR045518">
    <property type="entry name" value="2EXR"/>
</dbReference>
<feature type="region of interest" description="Disordered" evidence="1">
    <location>
        <begin position="191"/>
        <end position="224"/>
    </location>
</feature>
<dbReference type="Proteomes" id="UP000024376">
    <property type="component" value="Unassembled WGS sequence"/>
</dbReference>
<evidence type="ECO:0000259" key="2">
    <source>
        <dbReference type="Pfam" id="PF20150"/>
    </source>
</evidence>
<name>A0A024RVH3_HYPJR</name>
<reference evidence="4" key="1">
    <citation type="journal article" date="2013" name="Ind. Biotechnol.">
        <title>Comparative genomics analysis of Trichoderma reesei strains.</title>
        <authorList>
            <person name="Koike H."/>
            <person name="Aerts A."/>
            <person name="LaButti K."/>
            <person name="Grigoriev I.V."/>
            <person name="Baker S.E."/>
        </authorList>
    </citation>
    <scope>NUCLEOTIDE SEQUENCE [LARGE SCALE GENOMIC DNA]</scope>
    <source>
        <strain evidence="4">ATCC 56765 / BCRC 32924 / NRRL 11460 / Rut C-30</strain>
    </source>
</reference>
<protein>
    <recommendedName>
        <fullName evidence="2">2EXR domain-containing protein</fullName>
    </recommendedName>
</protein>
<accession>A0A024RVH3</accession>
<gene>
    <name evidence="3" type="ORF">M419DRAFT_143281</name>
</gene>
<evidence type="ECO:0000256" key="1">
    <source>
        <dbReference type="SAM" id="MobiDB-lite"/>
    </source>
</evidence>
<feature type="compositionally biased region" description="Basic residues" evidence="1">
    <location>
        <begin position="709"/>
        <end position="723"/>
    </location>
</feature>
<dbReference type="AlphaFoldDB" id="A0A024RVH3"/>
<feature type="compositionally biased region" description="Basic and acidic residues" evidence="1">
    <location>
        <begin position="207"/>
        <end position="224"/>
    </location>
</feature>
<dbReference type="HOGENOM" id="CLU_424894_0_0_1"/>
<evidence type="ECO:0000313" key="3">
    <source>
        <dbReference type="EMBL" id="ETR97083.1"/>
    </source>
</evidence>
<evidence type="ECO:0000313" key="4">
    <source>
        <dbReference type="Proteomes" id="UP000024376"/>
    </source>
</evidence>